<keyword evidence="7" id="KW-0407">Ion channel</keyword>
<comment type="subcellular location">
    <subcellularLocation>
        <location evidence="7">Cell inner membrane</location>
        <topology evidence="7">Multi-pass membrane protein</topology>
    </subcellularLocation>
    <subcellularLocation>
        <location evidence="1">Cell membrane</location>
        <topology evidence="1">Multi-pass membrane protein</topology>
    </subcellularLocation>
</comment>
<evidence type="ECO:0000313" key="11">
    <source>
        <dbReference type="EMBL" id="VEV95515.1"/>
    </source>
</evidence>
<keyword evidence="6 7" id="KW-0472">Membrane</keyword>
<keyword evidence="8" id="KW-0732">Signal</keyword>
<keyword evidence="5 7" id="KW-1133">Transmembrane helix</keyword>
<dbReference type="SUPFAM" id="SSF50182">
    <property type="entry name" value="Sm-like ribonucleoproteins"/>
    <property type="match status" value="1"/>
</dbReference>
<feature type="transmembrane region" description="Helical" evidence="7">
    <location>
        <begin position="341"/>
        <end position="365"/>
    </location>
</feature>
<accession>A0A653DYS3</accession>
<comment type="subunit">
    <text evidence="7">Homoheptamer.</text>
</comment>
<evidence type="ECO:0000256" key="4">
    <source>
        <dbReference type="ARBA" id="ARBA00022692"/>
    </source>
</evidence>
<feature type="transmembrane region" description="Helical" evidence="7">
    <location>
        <begin position="312"/>
        <end position="329"/>
    </location>
</feature>
<feature type="chain" id="PRO_5024789537" description="Small-conductance mechanosensitive channel" evidence="8">
    <location>
        <begin position="24"/>
        <end position="546"/>
    </location>
</feature>
<comment type="caution">
    <text evidence="7">Lacks conserved residue(s) required for the propagation of feature annotation.</text>
</comment>
<feature type="domain" description="Mechanosensitive ion channel MscS C-terminal" evidence="10">
    <location>
        <begin position="430"/>
        <end position="515"/>
    </location>
</feature>
<sequence length="546" mass="60373">MRNLLQVLLFACLSVMTLSVSWAQDETPTNNTSGTINPNAEPADLKIANRTIFTFRAELLGETPQLRQRRAVAAINEALDEYTDLPVSIDQVQKSYVILMGSNRAFFVTPGDVDPVTPLSTQETAKAAAAKLERVISETQESRDLNFMFKAVGYSAAATVIYILLLNGIALLRNKLLDQLPKLLQRHNMSLKVGQTQLIDTRQLYPLISRIFWALRWLLILLLTYQWISFVLSCFPYTRPWGESLNAYLLDIAGYIVHGVIGAIPGLGIALCIFMLARATTHFTKRLLTRMATAGRSFTWLNFETLSPTTKLTSLAVWLFALAMAYPYLPGAGTEAFKGLSVLVGLMISLGASSVVGQAAAGLILTYSHTFRVGEYVRFGDHEGTVSEMGMFTTRIRTGLGEVLTIPNSMITGGVTKNYSRAVDGKGYIVDTVVTIGYDTPWRQVEAMLLEAASRTPGISSVPGAVVFQTALSDFYPEYRLVAHAMPSQPRPRAELLSALHANIQDVFNEYGVQIMSPHYLGDPAQEKWVPKEKWYQQPAKPEEEA</sequence>
<dbReference type="GO" id="GO:0005886">
    <property type="term" value="C:plasma membrane"/>
    <property type="evidence" value="ECO:0007669"/>
    <property type="project" value="UniProtKB-SubCell"/>
</dbReference>
<evidence type="ECO:0000256" key="5">
    <source>
        <dbReference type="ARBA" id="ARBA00022989"/>
    </source>
</evidence>
<dbReference type="PANTHER" id="PTHR30221">
    <property type="entry name" value="SMALL-CONDUCTANCE MECHANOSENSITIVE CHANNEL"/>
    <property type="match status" value="1"/>
</dbReference>
<dbReference type="SUPFAM" id="SSF82689">
    <property type="entry name" value="Mechanosensitive channel protein MscS (YggB), C-terminal domain"/>
    <property type="match status" value="1"/>
</dbReference>
<feature type="signal peptide" evidence="8">
    <location>
        <begin position="1"/>
        <end position="23"/>
    </location>
</feature>
<evidence type="ECO:0000259" key="10">
    <source>
        <dbReference type="Pfam" id="PF21082"/>
    </source>
</evidence>
<evidence type="ECO:0000256" key="7">
    <source>
        <dbReference type="RuleBase" id="RU369025"/>
    </source>
</evidence>
<keyword evidence="4 7" id="KW-0812">Transmembrane</keyword>
<feature type="domain" description="Mechanosensitive ion channel MscS" evidence="9">
    <location>
        <begin position="356"/>
        <end position="421"/>
    </location>
</feature>
<dbReference type="PANTHER" id="PTHR30221:SF18">
    <property type="entry name" value="SLL0590 PROTEIN"/>
    <property type="match status" value="1"/>
</dbReference>
<keyword evidence="7" id="KW-0406">Ion transport</keyword>
<keyword evidence="7" id="KW-0997">Cell inner membrane</keyword>
<feature type="transmembrane region" description="Helical" evidence="7">
    <location>
        <begin position="211"/>
        <end position="232"/>
    </location>
</feature>
<dbReference type="RefSeq" id="WP_069899585.1">
    <property type="nucleotide sequence ID" value="NZ_LR215729.2"/>
</dbReference>
<evidence type="ECO:0000259" key="9">
    <source>
        <dbReference type="Pfam" id="PF00924"/>
    </source>
</evidence>
<keyword evidence="3" id="KW-1003">Cell membrane</keyword>
<dbReference type="Gene3D" id="2.30.30.60">
    <property type="match status" value="1"/>
</dbReference>
<evidence type="ECO:0000256" key="6">
    <source>
        <dbReference type="ARBA" id="ARBA00023136"/>
    </source>
</evidence>
<dbReference type="Pfam" id="PF00924">
    <property type="entry name" value="MS_channel_2nd"/>
    <property type="match status" value="1"/>
</dbReference>
<protein>
    <recommendedName>
        <fullName evidence="7">Small-conductance mechanosensitive channel</fullName>
    </recommendedName>
</protein>
<dbReference type="InterPro" id="IPR049278">
    <property type="entry name" value="MS_channel_C"/>
</dbReference>
<name>A0A653DYS3_9PSED</name>
<feature type="transmembrane region" description="Helical" evidence="7">
    <location>
        <begin position="151"/>
        <end position="172"/>
    </location>
</feature>
<dbReference type="InterPro" id="IPR006685">
    <property type="entry name" value="MscS_channel_2nd"/>
</dbReference>
<dbReference type="AlphaFoldDB" id="A0A653DYS3"/>
<keyword evidence="7" id="KW-0813">Transport</keyword>
<evidence type="ECO:0000256" key="1">
    <source>
        <dbReference type="ARBA" id="ARBA00004651"/>
    </source>
</evidence>
<dbReference type="InterPro" id="IPR045275">
    <property type="entry name" value="MscS_archaea/bacteria_type"/>
</dbReference>
<dbReference type="InterPro" id="IPR010920">
    <property type="entry name" value="LSM_dom_sf"/>
</dbReference>
<gene>
    <name evidence="11" type="ORF">PMYSY11_0468</name>
</gene>
<dbReference type="GO" id="GO:0008381">
    <property type="term" value="F:mechanosensitive monoatomic ion channel activity"/>
    <property type="evidence" value="ECO:0007669"/>
    <property type="project" value="InterPro"/>
</dbReference>
<dbReference type="EMBL" id="LR215729">
    <property type="protein sequence ID" value="VEV95515.1"/>
    <property type="molecule type" value="Genomic_DNA"/>
</dbReference>
<comment type="function">
    <text evidence="7">Mechanosensitive channel that participates in the regulation of osmotic pressure changes within the cell, opening in response to stretch forces in the membrane lipid bilayer, without the need for other proteins. Contributes to normal resistance to hypoosmotic shock. Forms an ion channel of 1.0 nanosiemens conductance with a slight preference for anions.</text>
</comment>
<proteinExistence type="inferred from homology"/>
<evidence type="ECO:0000256" key="8">
    <source>
        <dbReference type="SAM" id="SignalP"/>
    </source>
</evidence>
<reference evidence="11" key="1">
    <citation type="submission" date="2019-02" db="EMBL/GenBank/DDBJ databases">
        <authorList>
            <consortium name="Genoscope - CEA"/>
            <person name="William W."/>
        </authorList>
    </citation>
    <scope>NUCLEOTIDE SEQUENCE [LARGE SCALE GENOMIC DNA]</scope>
    <source>
        <strain evidence="11">YSy11</strain>
    </source>
</reference>
<comment type="similarity">
    <text evidence="2 7">Belongs to the MscS (TC 1.A.23) family.</text>
</comment>
<dbReference type="InterPro" id="IPR011066">
    <property type="entry name" value="MscS_channel_C_sf"/>
</dbReference>
<evidence type="ECO:0000256" key="3">
    <source>
        <dbReference type="ARBA" id="ARBA00022475"/>
    </source>
</evidence>
<dbReference type="Pfam" id="PF21082">
    <property type="entry name" value="MS_channel_3rd"/>
    <property type="match status" value="1"/>
</dbReference>
<dbReference type="Gene3D" id="3.30.70.100">
    <property type="match status" value="1"/>
</dbReference>
<evidence type="ECO:0000256" key="2">
    <source>
        <dbReference type="ARBA" id="ARBA00008017"/>
    </source>
</evidence>
<organism evidence="11">
    <name type="scientific">Pseudomonas marincola</name>
    <dbReference type="NCBI Taxonomy" id="437900"/>
    <lineage>
        <taxon>Bacteria</taxon>
        <taxon>Pseudomonadati</taxon>
        <taxon>Pseudomonadota</taxon>
        <taxon>Gammaproteobacteria</taxon>
        <taxon>Pseudomonadales</taxon>
        <taxon>Pseudomonadaceae</taxon>
        <taxon>Pseudomonas</taxon>
    </lineage>
</organism>
<feature type="transmembrane region" description="Helical" evidence="7">
    <location>
        <begin position="252"/>
        <end position="277"/>
    </location>
</feature>
<dbReference type="InterPro" id="IPR023408">
    <property type="entry name" value="MscS_beta-dom_sf"/>
</dbReference>